<evidence type="ECO:0000256" key="5">
    <source>
        <dbReference type="ARBA" id="ARBA00022777"/>
    </source>
</evidence>
<evidence type="ECO:0000256" key="4">
    <source>
        <dbReference type="ARBA" id="ARBA00022679"/>
    </source>
</evidence>
<dbReference type="Gene3D" id="1.10.287.130">
    <property type="match status" value="1"/>
</dbReference>
<protein>
    <recommendedName>
        <fullName evidence="2">histidine kinase</fullName>
        <ecNumber evidence="2">2.7.13.3</ecNumber>
    </recommendedName>
</protein>
<dbReference type="Pfam" id="PF00512">
    <property type="entry name" value="HisKA"/>
    <property type="match status" value="1"/>
</dbReference>
<sequence length="642" mass="69803">MLEVFVFAADTSTHVDGVVLAVAIAGGRAGRAGRAGRGLGGRRFRRGLVWPGGASGGGTARGQHGHQEQHREARGRHVAEAYRFRMASGLGVGAPSAVAAEQGGPFHALGGRRIFPPEMSRQRGRGAPMSKAHIYEEGRSGWGAPGAAEARHPSGPDFAPALLRLGQALQAALIVDAHGRVLWMDDALTHATGPQGEPFQGRSVAEVLARLPWLAQAMQPALQGKAGVHEEPGLTAFVLPMFDEQGTLLGACARLQLPESSMGQVAEGGLTRHAPESLAHMNSVLRATFDSIAEGVIVVDLNKRVTAFNKRFLDIWGLTEEMMVDRDAERVLVRAAGGVKHPESFTSRIRERFEPSEEVDVETVELLDGRILERKSLPQRMGGAIIGRVWSYREVTAERQAEAERERLLREAQEAIRVRDDFLSIAAHELKTPLTPLKLHLQMLRQHGAEGDGASARHVDKSLMQVSRLTGLVNDLLDTSRIQEGRLTLKHGPVVLQELAHDVVSEMRLSSAHHRVEYEAPEAPLVVLGDADRLAQVLVNLMENAFKYSPSGGTVRVRVAREDRHAHVSVQDEGIGIPRDQQEHLFERFFRARNAPISGFGGLGLGLYICGDIVERHGGRLWVESVLGHGSTFRFTVPLAST</sequence>
<keyword evidence="5 9" id="KW-0418">Kinase</keyword>
<feature type="compositionally biased region" description="Basic and acidic residues" evidence="6">
    <location>
        <begin position="65"/>
        <end position="75"/>
    </location>
</feature>
<dbReference type="InterPro" id="IPR004358">
    <property type="entry name" value="Sig_transdc_His_kin-like_C"/>
</dbReference>
<dbReference type="PANTHER" id="PTHR43047">
    <property type="entry name" value="TWO-COMPONENT HISTIDINE PROTEIN KINASE"/>
    <property type="match status" value="1"/>
</dbReference>
<dbReference type="SMART" id="SM00091">
    <property type="entry name" value="PAS"/>
    <property type="match status" value="1"/>
</dbReference>
<dbReference type="PRINTS" id="PR00344">
    <property type="entry name" value="BCTRLSENSOR"/>
</dbReference>
<dbReference type="HOGENOM" id="CLU_000445_89_2_7"/>
<dbReference type="EMBL" id="CP000113">
    <property type="protein sequence ID" value="ABF92027.1"/>
    <property type="molecule type" value="Genomic_DNA"/>
</dbReference>
<dbReference type="Gene3D" id="3.30.565.10">
    <property type="entry name" value="Histidine kinase-like ATPase, C-terminal domain"/>
    <property type="match status" value="1"/>
</dbReference>
<evidence type="ECO:0000256" key="3">
    <source>
        <dbReference type="ARBA" id="ARBA00022553"/>
    </source>
</evidence>
<dbReference type="SUPFAM" id="SSF55874">
    <property type="entry name" value="ATPase domain of HSP90 chaperone/DNA topoisomerase II/histidine kinase"/>
    <property type="match status" value="1"/>
</dbReference>
<gene>
    <name evidence="9" type="ordered locus">MXAN_0176</name>
</gene>
<dbReference type="NCBIfam" id="TIGR00229">
    <property type="entry name" value="sensory_box"/>
    <property type="match status" value="1"/>
</dbReference>
<dbReference type="InterPro" id="IPR003661">
    <property type="entry name" value="HisK_dim/P_dom"/>
</dbReference>
<evidence type="ECO:0000259" key="7">
    <source>
        <dbReference type="PROSITE" id="PS50109"/>
    </source>
</evidence>
<keyword evidence="4" id="KW-0808">Transferase</keyword>
<dbReference type="CDD" id="cd00082">
    <property type="entry name" value="HisKA"/>
    <property type="match status" value="1"/>
</dbReference>
<dbReference type="GO" id="GO:0000155">
    <property type="term" value="F:phosphorelay sensor kinase activity"/>
    <property type="evidence" value="ECO:0007669"/>
    <property type="project" value="InterPro"/>
</dbReference>
<accession>Q1DFW4</accession>
<dbReference type="AlphaFoldDB" id="Q1DFW4"/>
<dbReference type="GO" id="GO:0009927">
    <property type="term" value="F:histidine phosphotransfer kinase activity"/>
    <property type="evidence" value="ECO:0007669"/>
    <property type="project" value="TreeGrafter"/>
</dbReference>
<feature type="region of interest" description="Disordered" evidence="6">
    <location>
        <begin position="51"/>
        <end position="75"/>
    </location>
</feature>
<dbReference type="KEGG" id="mxa:MXAN_0176"/>
<dbReference type="eggNOG" id="COG5002">
    <property type="taxonomic scope" value="Bacteria"/>
</dbReference>
<name>Q1DFW4_MYXXD</name>
<dbReference type="InterPro" id="IPR036097">
    <property type="entry name" value="HisK_dim/P_sf"/>
</dbReference>
<evidence type="ECO:0000313" key="9">
    <source>
        <dbReference type="EMBL" id="ABF92027.1"/>
    </source>
</evidence>
<dbReference type="OrthoDB" id="5489996at2"/>
<dbReference type="PROSITE" id="PS50109">
    <property type="entry name" value="HIS_KIN"/>
    <property type="match status" value="1"/>
</dbReference>
<keyword evidence="3" id="KW-0597">Phosphoprotein</keyword>
<dbReference type="InterPro" id="IPR036890">
    <property type="entry name" value="HATPase_C_sf"/>
</dbReference>
<dbReference type="PANTHER" id="PTHR43047:SF72">
    <property type="entry name" value="OSMOSENSING HISTIDINE PROTEIN KINASE SLN1"/>
    <property type="match status" value="1"/>
</dbReference>
<evidence type="ECO:0000256" key="1">
    <source>
        <dbReference type="ARBA" id="ARBA00000085"/>
    </source>
</evidence>
<dbReference type="SUPFAM" id="SSF47384">
    <property type="entry name" value="Homodimeric domain of signal transducing histidine kinase"/>
    <property type="match status" value="1"/>
</dbReference>
<dbReference type="PROSITE" id="PS50112">
    <property type="entry name" value="PAS"/>
    <property type="match status" value="1"/>
</dbReference>
<dbReference type="CDD" id="cd00075">
    <property type="entry name" value="HATPase"/>
    <property type="match status" value="1"/>
</dbReference>
<evidence type="ECO:0000259" key="8">
    <source>
        <dbReference type="PROSITE" id="PS50112"/>
    </source>
</evidence>
<dbReference type="GO" id="GO:0005886">
    <property type="term" value="C:plasma membrane"/>
    <property type="evidence" value="ECO:0007669"/>
    <property type="project" value="TreeGrafter"/>
</dbReference>
<reference evidence="9 10" key="1">
    <citation type="journal article" date="2006" name="Proc. Natl. Acad. Sci. U.S.A.">
        <title>Evolution of sensory complexity recorded in a myxobacterial genome.</title>
        <authorList>
            <person name="Goldman B.S."/>
            <person name="Nierman W.C."/>
            <person name="Kaiser D."/>
            <person name="Slater S.C."/>
            <person name="Durkin A.S."/>
            <person name="Eisen J.A."/>
            <person name="Ronning C.M."/>
            <person name="Barbazuk W.B."/>
            <person name="Blanchard M."/>
            <person name="Field C."/>
            <person name="Halling C."/>
            <person name="Hinkle G."/>
            <person name="Iartchuk O."/>
            <person name="Kim H.S."/>
            <person name="Mackenzie C."/>
            <person name="Madupu R."/>
            <person name="Miller N."/>
            <person name="Shvartsbeyn A."/>
            <person name="Sullivan S.A."/>
            <person name="Vaudin M."/>
            <person name="Wiegand R."/>
            <person name="Kaplan H.B."/>
        </authorList>
    </citation>
    <scope>NUCLEOTIDE SEQUENCE [LARGE SCALE GENOMIC DNA]</scope>
    <source>
        <strain evidence="10">DK1622</strain>
    </source>
</reference>
<organism evidence="9 10">
    <name type="scientific">Myxococcus xanthus (strain DK1622)</name>
    <dbReference type="NCBI Taxonomy" id="246197"/>
    <lineage>
        <taxon>Bacteria</taxon>
        <taxon>Pseudomonadati</taxon>
        <taxon>Myxococcota</taxon>
        <taxon>Myxococcia</taxon>
        <taxon>Myxococcales</taxon>
        <taxon>Cystobacterineae</taxon>
        <taxon>Myxococcaceae</taxon>
        <taxon>Myxococcus</taxon>
    </lineage>
</organism>
<dbReference type="EnsemblBacteria" id="ABF92027">
    <property type="protein sequence ID" value="ABF92027"/>
    <property type="gene ID" value="MXAN_0176"/>
</dbReference>
<dbReference type="FunFam" id="3.30.565.10:FF:000006">
    <property type="entry name" value="Sensor histidine kinase WalK"/>
    <property type="match status" value="1"/>
</dbReference>
<feature type="domain" description="Histidine kinase" evidence="7">
    <location>
        <begin position="425"/>
        <end position="641"/>
    </location>
</feature>
<feature type="domain" description="PAS" evidence="8">
    <location>
        <begin position="281"/>
        <end position="344"/>
    </location>
</feature>
<dbReference type="Proteomes" id="UP000002402">
    <property type="component" value="Chromosome"/>
</dbReference>
<proteinExistence type="predicted"/>
<evidence type="ECO:0000256" key="6">
    <source>
        <dbReference type="SAM" id="MobiDB-lite"/>
    </source>
</evidence>
<dbReference type="Gene3D" id="3.30.450.20">
    <property type="entry name" value="PAS domain"/>
    <property type="match status" value="1"/>
</dbReference>
<evidence type="ECO:0000313" key="10">
    <source>
        <dbReference type="Proteomes" id="UP000002402"/>
    </source>
</evidence>
<dbReference type="InterPro" id="IPR000014">
    <property type="entry name" value="PAS"/>
</dbReference>
<dbReference type="STRING" id="246197.MXAN_0176"/>
<dbReference type="InterPro" id="IPR003594">
    <property type="entry name" value="HATPase_dom"/>
</dbReference>
<dbReference type="EC" id="2.7.13.3" evidence="2"/>
<keyword evidence="10" id="KW-1185">Reference proteome</keyword>
<dbReference type="Pfam" id="PF02518">
    <property type="entry name" value="HATPase_c"/>
    <property type="match status" value="1"/>
</dbReference>
<dbReference type="Pfam" id="PF12860">
    <property type="entry name" value="PAS_7"/>
    <property type="match status" value="1"/>
</dbReference>
<dbReference type="SUPFAM" id="SSF55785">
    <property type="entry name" value="PYP-like sensor domain (PAS domain)"/>
    <property type="match status" value="1"/>
</dbReference>
<dbReference type="SMART" id="SM00387">
    <property type="entry name" value="HATPase_c"/>
    <property type="match status" value="1"/>
</dbReference>
<dbReference type="InterPro" id="IPR035965">
    <property type="entry name" value="PAS-like_dom_sf"/>
</dbReference>
<dbReference type="SMART" id="SM00388">
    <property type="entry name" value="HisKA"/>
    <property type="match status" value="1"/>
</dbReference>
<evidence type="ECO:0000256" key="2">
    <source>
        <dbReference type="ARBA" id="ARBA00012438"/>
    </source>
</evidence>
<comment type="catalytic activity">
    <reaction evidence="1">
        <text>ATP + protein L-histidine = ADP + protein N-phospho-L-histidine.</text>
        <dbReference type="EC" id="2.7.13.3"/>
    </reaction>
</comment>
<dbReference type="InterPro" id="IPR005467">
    <property type="entry name" value="His_kinase_dom"/>
</dbReference>
<dbReference type="CDD" id="cd00130">
    <property type="entry name" value="PAS"/>
    <property type="match status" value="1"/>
</dbReference>